<feature type="binding site" evidence="5">
    <location>
        <position position="290"/>
    </location>
    <ligand>
        <name>Mg(2+)</name>
        <dbReference type="ChEBI" id="CHEBI:18420"/>
    </ligand>
</feature>
<dbReference type="SUPFAM" id="SSF52540">
    <property type="entry name" value="P-loop containing nucleoside triphosphate hydrolases"/>
    <property type="match status" value="1"/>
</dbReference>
<comment type="caution">
    <text evidence="7">The sequence shown here is derived from an EMBL/GenBank/DDBJ whole genome shotgun (WGS) entry which is preliminary data.</text>
</comment>
<dbReference type="FunFam" id="3.40.50.300:FF:000720">
    <property type="entry name" value="Guanine nucleotide-binding protein G(k) subunit alpha"/>
    <property type="match status" value="1"/>
</dbReference>
<dbReference type="CDD" id="cd00066">
    <property type="entry name" value="G-alpha"/>
    <property type="match status" value="1"/>
</dbReference>
<accession>A0AAV5ADC2</accession>
<dbReference type="GO" id="GO:0046872">
    <property type="term" value="F:metal ion binding"/>
    <property type="evidence" value="ECO:0007669"/>
    <property type="project" value="UniProtKB-KW"/>
</dbReference>
<dbReference type="GO" id="GO:0007188">
    <property type="term" value="P:adenylate cyclase-modulating G protein-coupled receptor signaling pathway"/>
    <property type="evidence" value="ECO:0007669"/>
    <property type="project" value="TreeGrafter"/>
</dbReference>
<proteinExistence type="predicted"/>
<sequence>MMPARTHPSSDDPLTRALNDSIGEESDAERDLRLKKEIEARVLSDTIDEAIKQEKAILKKQRPVKILLLGKSTALKNFQIIHTPQAWAAERISWRTVVQLNLIRSVRIILETILNSQSFSSRRHSLPLSTSPERSHSPPPPITFRQRYIELEGRLRPLLAIEDSLIQRLAPDNETGEPTTNRLSPHPQKLREISVNALSSWKNVLSKLVNGEGSSGDCPSSYKDPISGLIASMKQDIRTLWTDPEVRSVIQRSKLRIEDLPGFFLNDLDRIASPDYMPSDDDVLKARLKTVGVTEYRFTRETPNMFGSDWRIYDVGGSRTQRAAWAPYFQDVDAIIFLAPISVFDQVLVEDPGVNRLEDTVLLWKQVCSHPFLKKCNIILFMNKTDLMAKKLESGIRLNRYIPSYGERANDFKTASSYLQRKFQVIFNANSPEPRQFYCHMTSLTDMHASAKVIASVTYGTGR</sequence>
<keyword evidence="2 4" id="KW-0342">GTP-binding</keyword>
<dbReference type="GO" id="GO:0005525">
    <property type="term" value="F:GTP binding"/>
    <property type="evidence" value="ECO:0007669"/>
    <property type="project" value="UniProtKB-KW"/>
</dbReference>
<dbReference type="SUPFAM" id="SSF47895">
    <property type="entry name" value="Transducin (alpha subunit), insertion domain"/>
    <property type="match status" value="1"/>
</dbReference>
<dbReference type="EMBL" id="BPWL01000005">
    <property type="protein sequence ID" value="GJJ10491.1"/>
    <property type="molecule type" value="Genomic_DNA"/>
</dbReference>
<evidence type="ECO:0000256" key="2">
    <source>
        <dbReference type="ARBA" id="ARBA00023134"/>
    </source>
</evidence>
<evidence type="ECO:0000313" key="7">
    <source>
        <dbReference type="EMBL" id="GJJ10491.1"/>
    </source>
</evidence>
<dbReference type="GO" id="GO:0003924">
    <property type="term" value="F:GTPase activity"/>
    <property type="evidence" value="ECO:0007669"/>
    <property type="project" value="InterPro"/>
</dbReference>
<keyword evidence="5" id="KW-0479">Metal-binding</keyword>
<evidence type="ECO:0008006" key="9">
    <source>
        <dbReference type="Google" id="ProtNLM"/>
    </source>
</evidence>
<dbReference type="GO" id="GO:0001664">
    <property type="term" value="F:G protein-coupled receptor binding"/>
    <property type="evidence" value="ECO:0007669"/>
    <property type="project" value="TreeGrafter"/>
</dbReference>
<organism evidence="7 8">
    <name type="scientific">Clathrus columnatus</name>
    <dbReference type="NCBI Taxonomy" id="1419009"/>
    <lineage>
        <taxon>Eukaryota</taxon>
        <taxon>Fungi</taxon>
        <taxon>Dikarya</taxon>
        <taxon>Basidiomycota</taxon>
        <taxon>Agaricomycotina</taxon>
        <taxon>Agaricomycetes</taxon>
        <taxon>Phallomycetidae</taxon>
        <taxon>Phallales</taxon>
        <taxon>Clathraceae</taxon>
        <taxon>Clathrus</taxon>
    </lineage>
</organism>
<dbReference type="InterPro" id="IPR001019">
    <property type="entry name" value="Gprotein_alpha_su"/>
</dbReference>
<gene>
    <name evidence="7" type="ORF">Clacol_004717</name>
</gene>
<dbReference type="PROSITE" id="PS51882">
    <property type="entry name" value="G_ALPHA"/>
    <property type="match status" value="1"/>
</dbReference>
<evidence type="ECO:0000256" key="6">
    <source>
        <dbReference type="SAM" id="MobiDB-lite"/>
    </source>
</evidence>
<feature type="binding site" evidence="4">
    <location>
        <begin position="383"/>
        <end position="386"/>
    </location>
    <ligand>
        <name>GTP</name>
        <dbReference type="ChEBI" id="CHEBI:37565"/>
    </ligand>
</feature>
<dbReference type="Proteomes" id="UP001050691">
    <property type="component" value="Unassembled WGS sequence"/>
</dbReference>
<dbReference type="InterPro" id="IPR011025">
    <property type="entry name" value="GproteinA_insert"/>
</dbReference>
<dbReference type="GO" id="GO:0005737">
    <property type="term" value="C:cytoplasm"/>
    <property type="evidence" value="ECO:0007669"/>
    <property type="project" value="TreeGrafter"/>
</dbReference>
<reference evidence="7" key="1">
    <citation type="submission" date="2021-10" db="EMBL/GenBank/DDBJ databases">
        <title>De novo Genome Assembly of Clathrus columnatus (Basidiomycota, Fungi) Using Illumina and Nanopore Sequence Data.</title>
        <authorList>
            <person name="Ogiso-Tanaka E."/>
            <person name="Itagaki H."/>
            <person name="Hosoya T."/>
            <person name="Hosaka K."/>
        </authorList>
    </citation>
    <scope>NUCLEOTIDE SEQUENCE</scope>
    <source>
        <strain evidence="7">MO-923</strain>
    </source>
</reference>
<dbReference type="Pfam" id="PF00503">
    <property type="entry name" value="G-alpha"/>
    <property type="match status" value="1"/>
</dbReference>
<dbReference type="GO" id="GO:0031683">
    <property type="term" value="F:G-protein beta/gamma-subunit complex binding"/>
    <property type="evidence" value="ECO:0007669"/>
    <property type="project" value="InterPro"/>
</dbReference>
<evidence type="ECO:0000256" key="4">
    <source>
        <dbReference type="PIRSR" id="PIRSR601019-1"/>
    </source>
</evidence>
<dbReference type="Gene3D" id="3.40.50.300">
    <property type="entry name" value="P-loop containing nucleotide triphosphate hydrolases"/>
    <property type="match status" value="1"/>
</dbReference>
<dbReference type="PANTHER" id="PTHR10218">
    <property type="entry name" value="GTP-BINDING PROTEIN ALPHA SUBUNIT"/>
    <property type="match status" value="1"/>
</dbReference>
<dbReference type="GO" id="GO:0005834">
    <property type="term" value="C:heterotrimeric G-protein complex"/>
    <property type="evidence" value="ECO:0007669"/>
    <property type="project" value="TreeGrafter"/>
</dbReference>
<dbReference type="PRINTS" id="PR00318">
    <property type="entry name" value="GPROTEINA"/>
</dbReference>
<name>A0AAV5ADC2_9AGAM</name>
<dbReference type="Gene3D" id="1.10.400.10">
    <property type="entry name" value="GI Alpha 1, domain 2-like"/>
    <property type="match status" value="1"/>
</dbReference>
<keyword evidence="1 4" id="KW-0547">Nucleotide-binding</keyword>
<evidence type="ECO:0000256" key="1">
    <source>
        <dbReference type="ARBA" id="ARBA00022741"/>
    </source>
</evidence>
<keyword evidence="8" id="KW-1185">Reference proteome</keyword>
<dbReference type="InterPro" id="IPR027417">
    <property type="entry name" value="P-loop_NTPase"/>
</dbReference>
<dbReference type="PANTHER" id="PTHR10218:SF360">
    <property type="entry name" value="GUANINE NUCLEOTIDE-BINDING PROTEIN SUBUNIT ALPHA HOMOLOG"/>
    <property type="match status" value="1"/>
</dbReference>
<feature type="region of interest" description="Disordered" evidence="6">
    <location>
        <begin position="1"/>
        <end position="27"/>
    </location>
</feature>
<protein>
    <recommendedName>
        <fullName evidence="9">G-alpha-domain-containing protein</fullName>
    </recommendedName>
</protein>
<evidence type="ECO:0000313" key="8">
    <source>
        <dbReference type="Proteomes" id="UP001050691"/>
    </source>
</evidence>
<keyword evidence="3" id="KW-0807">Transducer</keyword>
<keyword evidence="5" id="KW-0460">Magnesium</keyword>
<dbReference type="SMART" id="SM00275">
    <property type="entry name" value="G_alpha"/>
    <property type="match status" value="1"/>
</dbReference>
<dbReference type="AlphaFoldDB" id="A0AAV5ADC2"/>
<evidence type="ECO:0000256" key="5">
    <source>
        <dbReference type="PIRSR" id="PIRSR601019-2"/>
    </source>
</evidence>
<feature type="binding site" evidence="4">
    <location>
        <begin position="284"/>
        <end position="290"/>
    </location>
    <ligand>
        <name>GTP</name>
        <dbReference type="ChEBI" id="CHEBI:37565"/>
    </ligand>
</feature>
<evidence type="ECO:0000256" key="3">
    <source>
        <dbReference type="ARBA" id="ARBA00023224"/>
    </source>
</evidence>